<dbReference type="Pfam" id="PF00041">
    <property type="entry name" value="fn3"/>
    <property type="match status" value="2"/>
</dbReference>
<dbReference type="AlphaFoldDB" id="A0A7G6X5Z0"/>
<dbReference type="Gene3D" id="2.120.10.30">
    <property type="entry name" value="TolB, C-terminal domain"/>
    <property type="match status" value="1"/>
</dbReference>
<sequence length="700" mass="73138">MTPRSVWRAVISGSATLAVVLALAPTTPQSATAAEPRTVAAPAAATDYQAEDATISQGVVESNHAGYTGSGFVNYDNLVGSYVEWTITAPGGPADVTLRYANGTTATRPLDFTVNGVAGAVGITFPGTGDWTSWQTKTMRLTLAAGTNKIRARATTADGGPNADKLTVTPTTDDPQPPSAPSNLAVSNIKSNAATFSWTAATDNVGVVRYEINRGGNVLKVVDANTLTATVDTLTSNTAYDVSVGAFDAAGNASQQSNVVTFTTPTSGDTQPPTVPGNLRSTSVSSNSVSLAWNASTDNSGAIAGYDVYQGSTKVSTTSSLTSTITNLTANTAYTFTVKARDPDGNVSGPSNAVSVRTASTGTGGIPQYEKDIARVDLGWSVAFLPDNSGSALVTERDRFEVLLVTAAGQKTTLGKVPGVVTTTGEGGLLGLALSPNFPTDHWVYFYHTAANDNRIVRMKYENGVLASTSEPVLTGLAKNRYHNGGRLRFGPDGKLYATVGDAKNSGNSQNKASLNGKILRMNPDGTPPSDNPFFSTGGNARYVYSYGHRNPQGLAWDSHGQLWAAEFGENSQDELNLIQKGGNYGWPACEGTIGDCGGYIAPKRTWSTSQAGPSGVEIVNDWIYIAGVTGQQLWVTQINSAGTGVGTPQAVFSGRWGRLRSVTKTPDGALWVTSTNNDMNGGSPSTIDNYIVRLKFPTP</sequence>
<dbReference type="PROSITE" id="PS50853">
    <property type="entry name" value="FN3"/>
    <property type="match status" value="2"/>
</dbReference>
<dbReference type="Gene3D" id="2.60.40.10">
    <property type="entry name" value="Immunoglobulins"/>
    <property type="match status" value="2"/>
</dbReference>
<dbReference type="GO" id="GO:0030246">
    <property type="term" value="F:carbohydrate binding"/>
    <property type="evidence" value="ECO:0007669"/>
    <property type="project" value="InterPro"/>
</dbReference>
<evidence type="ECO:0000259" key="6">
    <source>
        <dbReference type="PROSITE" id="PS51175"/>
    </source>
</evidence>
<dbReference type="SUPFAM" id="SSF50952">
    <property type="entry name" value="Soluble quinoprotein glucose dehydrogenase"/>
    <property type="match status" value="1"/>
</dbReference>
<keyword evidence="1" id="KW-0378">Hydrolase</keyword>
<keyword evidence="2" id="KW-0119">Carbohydrate metabolism</keyword>
<evidence type="ECO:0000313" key="7">
    <source>
        <dbReference type="EMBL" id="QNE21655.1"/>
    </source>
</evidence>
<dbReference type="PROSITE" id="PS51175">
    <property type="entry name" value="CBM6"/>
    <property type="match status" value="1"/>
</dbReference>
<keyword evidence="8" id="KW-1185">Reference proteome</keyword>
<feature type="region of interest" description="Disordered" evidence="3">
    <location>
        <begin position="154"/>
        <end position="182"/>
    </location>
</feature>
<feature type="chain" id="PRO_5028835235" evidence="4">
    <location>
        <begin position="34"/>
        <end position="700"/>
    </location>
</feature>
<dbReference type="InterPro" id="IPR011042">
    <property type="entry name" value="6-blade_b-propeller_TolB-like"/>
</dbReference>
<keyword evidence="4" id="KW-0732">Signal</keyword>
<evidence type="ECO:0000256" key="4">
    <source>
        <dbReference type="SAM" id="SignalP"/>
    </source>
</evidence>
<dbReference type="SMART" id="SM00060">
    <property type="entry name" value="FN3"/>
    <property type="match status" value="2"/>
</dbReference>
<dbReference type="SUPFAM" id="SSF49265">
    <property type="entry name" value="Fibronectin type III"/>
    <property type="match status" value="2"/>
</dbReference>
<keyword evidence="2" id="KW-0624">Polysaccharide degradation</keyword>
<protein>
    <submittedName>
        <fullName evidence="7">Carbohydrate-binding protein</fullName>
    </submittedName>
</protein>
<feature type="region of interest" description="Disordered" evidence="3">
    <location>
        <begin position="263"/>
        <end position="282"/>
    </location>
</feature>
<evidence type="ECO:0000259" key="5">
    <source>
        <dbReference type="PROSITE" id="PS50853"/>
    </source>
</evidence>
<feature type="domain" description="CBM6" evidence="6">
    <location>
        <begin position="46"/>
        <end position="169"/>
    </location>
</feature>
<dbReference type="InterPro" id="IPR011041">
    <property type="entry name" value="Quinoprot_gluc/sorb_DH_b-prop"/>
</dbReference>
<dbReference type="InterPro" id="IPR036116">
    <property type="entry name" value="FN3_sf"/>
</dbReference>
<dbReference type="CDD" id="cd04082">
    <property type="entry name" value="CBM35_pectate_lyase-like"/>
    <property type="match status" value="1"/>
</dbReference>
<reference evidence="7 8" key="2">
    <citation type="journal article" date="2020" name="Microbiol. Resour. Announc.">
        <title>Antarctic desert soil bacteria exhibit high novel natural product potential, evaluated through long-read genome sequencing and comparative genomics.</title>
        <authorList>
            <person name="Benaud N."/>
            <person name="Edwards R.J."/>
            <person name="Amos T.G."/>
            <person name="D'Agostino P.M."/>
            <person name="Gutierrez-Chavez C."/>
            <person name="Montgomery K."/>
            <person name="Nicetic I."/>
            <person name="Ferrari B.C."/>
        </authorList>
    </citation>
    <scope>NUCLEOTIDE SEQUENCE [LARGE SCALE GENOMIC DNA]</scope>
    <source>
        <strain evidence="7 8">SPB151</strain>
    </source>
</reference>
<dbReference type="SUPFAM" id="SSF49785">
    <property type="entry name" value="Galactose-binding domain-like"/>
    <property type="match status" value="1"/>
</dbReference>
<dbReference type="Proteomes" id="UP000515563">
    <property type="component" value="Chromosome"/>
</dbReference>
<evidence type="ECO:0000256" key="2">
    <source>
        <dbReference type="ARBA" id="ARBA00023326"/>
    </source>
</evidence>
<name>A0A7G6X5Z0_9ACTN</name>
<organism evidence="7 8">
    <name type="scientific">Kribbella qitaiheensis</name>
    <dbReference type="NCBI Taxonomy" id="1544730"/>
    <lineage>
        <taxon>Bacteria</taxon>
        <taxon>Bacillati</taxon>
        <taxon>Actinomycetota</taxon>
        <taxon>Actinomycetes</taxon>
        <taxon>Propionibacteriales</taxon>
        <taxon>Kribbellaceae</taxon>
        <taxon>Kribbella</taxon>
    </lineage>
</organism>
<accession>A0A7G6X5Z0</accession>
<dbReference type="InterPro" id="IPR005084">
    <property type="entry name" value="CBM6"/>
</dbReference>
<reference evidence="8" key="1">
    <citation type="submission" date="2019-09" db="EMBL/GenBank/DDBJ databases">
        <title>Antimicrobial potential of Antarctic Bacteria.</title>
        <authorList>
            <person name="Benaud N."/>
            <person name="Edwards R.J."/>
            <person name="Ferrari B.C."/>
        </authorList>
    </citation>
    <scope>NUCLEOTIDE SEQUENCE [LARGE SCALE GENOMIC DNA]</scope>
    <source>
        <strain evidence="8">SPB151</strain>
    </source>
</reference>
<evidence type="ECO:0000256" key="3">
    <source>
        <dbReference type="SAM" id="MobiDB-lite"/>
    </source>
</evidence>
<dbReference type="RefSeq" id="WP_185444062.1">
    <property type="nucleotide sequence ID" value="NZ_CP043661.1"/>
</dbReference>
<dbReference type="PANTHER" id="PTHR19328:SF13">
    <property type="entry name" value="HIPL1 PROTEIN"/>
    <property type="match status" value="1"/>
</dbReference>
<feature type="domain" description="Fibronectin type-III" evidence="5">
    <location>
        <begin position="275"/>
        <end position="361"/>
    </location>
</feature>
<dbReference type="Pfam" id="PF03422">
    <property type="entry name" value="CBM_6"/>
    <property type="match status" value="1"/>
</dbReference>
<evidence type="ECO:0000313" key="8">
    <source>
        <dbReference type="Proteomes" id="UP000515563"/>
    </source>
</evidence>
<dbReference type="GO" id="GO:0016798">
    <property type="term" value="F:hydrolase activity, acting on glycosyl bonds"/>
    <property type="evidence" value="ECO:0007669"/>
    <property type="project" value="UniProtKB-KW"/>
</dbReference>
<gene>
    <name evidence="7" type="ORF">F1D05_31710</name>
</gene>
<dbReference type="InterPro" id="IPR003961">
    <property type="entry name" value="FN3_dom"/>
</dbReference>
<feature type="compositionally biased region" description="Polar residues" evidence="3">
    <location>
        <begin position="263"/>
        <end position="272"/>
    </location>
</feature>
<dbReference type="PANTHER" id="PTHR19328">
    <property type="entry name" value="HEDGEHOG-INTERACTING PROTEIN"/>
    <property type="match status" value="1"/>
</dbReference>
<dbReference type="CDD" id="cd00063">
    <property type="entry name" value="FN3"/>
    <property type="match status" value="2"/>
</dbReference>
<dbReference type="InterPro" id="IPR013783">
    <property type="entry name" value="Ig-like_fold"/>
</dbReference>
<keyword evidence="1" id="KW-0326">Glycosidase</keyword>
<dbReference type="KEGG" id="kqi:F1D05_31710"/>
<feature type="domain" description="Fibronectin type-III" evidence="5">
    <location>
        <begin position="180"/>
        <end position="267"/>
    </location>
</feature>
<dbReference type="Gene3D" id="2.60.120.260">
    <property type="entry name" value="Galactose-binding domain-like"/>
    <property type="match status" value="1"/>
</dbReference>
<dbReference type="GO" id="GO:0000272">
    <property type="term" value="P:polysaccharide catabolic process"/>
    <property type="evidence" value="ECO:0007669"/>
    <property type="project" value="UniProtKB-KW"/>
</dbReference>
<evidence type="ECO:0000256" key="1">
    <source>
        <dbReference type="ARBA" id="ARBA00023295"/>
    </source>
</evidence>
<dbReference type="Pfam" id="PF07995">
    <property type="entry name" value="GSDH"/>
    <property type="match status" value="1"/>
</dbReference>
<dbReference type="InterPro" id="IPR008979">
    <property type="entry name" value="Galactose-bd-like_sf"/>
</dbReference>
<dbReference type="EMBL" id="CP043661">
    <property type="protein sequence ID" value="QNE21655.1"/>
    <property type="molecule type" value="Genomic_DNA"/>
</dbReference>
<proteinExistence type="predicted"/>
<feature type="signal peptide" evidence="4">
    <location>
        <begin position="1"/>
        <end position="33"/>
    </location>
</feature>
<dbReference type="InterPro" id="IPR012938">
    <property type="entry name" value="Glc/Sorbosone_DH"/>
</dbReference>